<protein>
    <submittedName>
        <fullName evidence="2">Uncharacterized protein</fullName>
    </submittedName>
</protein>
<feature type="region of interest" description="Disordered" evidence="1">
    <location>
        <begin position="39"/>
        <end position="64"/>
    </location>
</feature>
<name>A0A5N1JJ82_9HYPH</name>
<reference evidence="2 3" key="1">
    <citation type="submission" date="2019-09" db="EMBL/GenBank/DDBJ databases">
        <title>Biological control of the noxious weed angled onion (Allium triquetrum) thwarted by endophytic bacteria in Victoria, Australia.</title>
        <authorList>
            <person name="Tehranchian P."/>
            <person name="Adair R.J."/>
            <person name="Van T.H."/>
            <person name="Morrison P.D."/>
            <person name="Williams H."/>
            <person name="Lawrie A.C."/>
        </authorList>
    </citation>
    <scope>NUCLEOTIDE SEQUENCE [LARGE SCALE GENOMIC DNA]</scope>
    <source>
        <strain evidence="2 3">RPTAtOch1</strain>
    </source>
</reference>
<dbReference type="AlphaFoldDB" id="A0A5N1JJ82"/>
<organism evidence="2 3">
    <name type="scientific">Ochrobactrum quorumnocens</name>
    <dbReference type="NCBI Taxonomy" id="271865"/>
    <lineage>
        <taxon>Bacteria</taxon>
        <taxon>Pseudomonadati</taxon>
        <taxon>Pseudomonadota</taxon>
        <taxon>Alphaproteobacteria</taxon>
        <taxon>Hyphomicrobiales</taxon>
        <taxon>Brucellaceae</taxon>
        <taxon>Brucella/Ochrobactrum group</taxon>
        <taxon>Ochrobactrum</taxon>
    </lineage>
</organism>
<gene>
    <name evidence="2" type="ORF">F3W84_21795</name>
</gene>
<dbReference type="EMBL" id="VYXQ01000030">
    <property type="protein sequence ID" value="KAA9356141.1"/>
    <property type="molecule type" value="Genomic_DNA"/>
</dbReference>
<evidence type="ECO:0000313" key="2">
    <source>
        <dbReference type="EMBL" id="KAA9356141.1"/>
    </source>
</evidence>
<feature type="compositionally biased region" description="Basic and acidic residues" evidence="1">
    <location>
        <begin position="190"/>
        <end position="205"/>
    </location>
</feature>
<feature type="region of interest" description="Disordered" evidence="1">
    <location>
        <begin position="81"/>
        <end position="173"/>
    </location>
</feature>
<accession>A0A5N1JJ82</accession>
<feature type="region of interest" description="Disordered" evidence="1">
    <location>
        <begin position="185"/>
        <end position="218"/>
    </location>
</feature>
<comment type="caution">
    <text evidence="2">The sequence shown here is derived from an EMBL/GenBank/DDBJ whole genome shotgun (WGS) entry which is preliminary data.</text>
</comment>
<evidence type="ECO:0000313" key="3">
    <source>
        <dbReference type="Proteomes" id="UP000327108"/>
    </source>
</evidence>
<keyword evidence="3" id="KW-1185">Reference proteome</keyword>
<dbReference type="Proteomes" id="UP000327108">
    <property type="component" value="Unassembled WGS sequence"/>
</dbReference>
<proteinExistence type="predicted"/>
<feature type="compositionally biased region" description="Pro residues" evidence="1">
    <location>
        <begin position="83"/>
        <end position="95"/>
    </location>
</feature>
<feature type="compositionally biased region" description="Polar residues" evidence="1">
    <location>
        <begin position="44"/>
        <end position="54"/>
    </location>
</feature>
<evidence type="ECO:0000256" key="1">
    <source>
        <dbReference type="SAM" id="MobiDB-lite"/>
    </source>
</evidence>
<sequence>MKFPGKRLIVEYKNRRARKNVKSLWGDINIKEIARAVEDDTAAASDTQTHTPQGRAQEKPVAKAADAVAAPAMAGGRILAAMPPAPAIDRAPPPRQAQKTDSEFAVPSKHDAAAKPTPKEGADNSPGIASVADTTIAAKPTPQPKPASGQSDLSDKAPTPVPVAAGSDVSVAPLAVRQPVSVDQAFAAKSEPDRLPKKVRNDKPRAVQHARGQAPRQPLVGFYQLPADFNEDLAKLEKENHDLKQLLIKQLQAENRRLAQMILRASSPIETEWNGQR</sequence>
<feature type="compositionally biased region" description="Basic and acidic residues" evidence="1">
    <location>
        <begin position="98"/>
        <end position="122"/>
    </location>
</feature>
<dbReference type="RefSeq" id="WP_151095690.1">
    <property type="nucleotide sequence ID" value="NZ_VYXQ01000030.1"/>
</dbReference>